<keyword evidence="2" id="KW-1185">Reference proteome</keyword>
<protein>
    <submittedName>
        <fullName evidence="1">Uncharacterized protein</fullName>
    </submittedName>
</protein>
<gene>
    <name evidence="1" type="ORF">OnM2_068015</name>
</gene>
<evidence type="ECO:0000313" key="1">
    <source>
        <dbReference type="EMBL" id="RKF58265.1"/>
    </source>
</evidence>
<dbReference type="AlphaFoldDB" id="A0A420HLG0"/>
<comment type="caution">
    <text evidence="1">The sequence shown here is derived from an EMBL/GenBank/DDBJ whole genome shotgun (WGS) entry which is preliminary data.</text>
</comment>
<dbReference type="Proteomes" id="UP000286134">
    <property type="component" value="Unassembled WGS sequence"/>
</dbReference>
<sequence length="77" mass="8837">MIRVNCKKEFTPTSLETEVSTTSPKYFIEPTFFETDLSMVGEWQLALEVYFFMAVAGDEIFKGLRSHTYEEAIENAA</sequence>
<dbReference type="EMBL" id="MCFK01006886">
    <property type="protein sequence ID" value="RKF58265.1"/>
    <property type="molecule type" value="Genomic_DNA"/>
</dbReference>
<organism evidence="1 2">
    <name type="scientific">Erysiphe neolycopersici</name>
    <dbReference type="NCBI Taxonomy" id="212602"/>
    <lineage>
        <taxon>Eukaryota</taxon>
        <taxon>Fungi</taxon>
        <taxon>Dikarya</taxon>
        <taxon>Ascomycota</taxon>
        <taxon>Pezizomycotina</taxon>
        <taxon>Leotiomycetes</taxon>
        <taxon>Erysiphales</taxon>
        <taxon>Erysiphaceae</taxon>
        <taxon>Erysiphe</taxon>
    </lineage>
</organism>
<reference evidence="1 2" key="1">
    <citation type="journal article" date="2018" name="BMC Genomics">
        <title>Comparative genome analyses reveal sequence features reflecting distinct modes of host-adaptation between dicot and monocot powdery mildew.</title>
        <authorList>
            <person name="Wu Y."/>
            <person name="Ma X."/>
            <person name="Pan Z."/>
            <person name="Kale S.D."/>
            <person name="Song Y."/>
            <person name="King H."/>
            <person name="Zhang Q."/>
            <person name="Presley C."/>
            <person name="Deng X."/>
            <person name="Wei C.I."/>
            <person name="Xiao S."/>
        </authorList>
    </citation>
    <scope>NUCLEOTIDE SEQUENCE [LARGE SCALE GENOMIC DNA]</scope>
    <source>
        <strain evidence="1">UMSG2</strain>
    </source>
</reference>
<accession>A0A420HLG0</accession>
<proteinExistence type="predicted"/>
<name>A0A420HLG0_9PEZI</name>
<evidence type="ECO:0000313" key="2">
    <source>
        <dbReference type="Proteomes" id="UP000286134"/>
    </source>
</evidence>